<dbReference type="InterPro" id="IPR001387">
    <property type="entry name" value="Cro/C1-type_HTH"/>
</dbReference>
<dbReference type="AlphaFoldDB" id="A0A6A0BGE1"/>
<dbReference type="InterPro" id="IPR010982">
    <property type="entry name" value="Lambda_DNA-bd_dom_sf"/>
</dbReference>
<gene>
    <name evidence="2" type="ORF">Hs30E_18820</name>
</gene>
<dbReference type="GO" id="GO:0003677">
    <property type="term" value="F:DNA binding"/>
    <property type="evidence" value="ECO:0007669"/>
    <property type="project" value="InterPro"/>
</dbReference>
<organism evidence="2 3">
    <name type="scientific">Pseudolactococcus hodotermopsidis</name>
    <dbReference type="NCBI Taxonomy" id="2709157"/>
    <lineage>
        <taxon>Bacteria</taxon>
        <taxon>Bacillati</taxon>
        <taxon>Bacillota</taxon>
        <taxon>Bacilli</taxon>
        <taxon>Lactobacillales</taxon>
        <taxon>Streptococcaceae</taxon>
        <taxon>Pseudolactococcus</taxon>
    </lineage>
</organism>
<dbReference type="Pfam" id="PF01381">
    <property type="entry name" value="HTH_3"/>
    <property type="match status" value="1"/>
</dbReference>
<dbReference type="EMBL" id="BLLI01000077">
    <property type="protein sequence ID" value="GFH43331.1"/>
    <property type="molecule type" value="Genomic_DNA"/>
</dbReference>
<protein>
    <recommendedName>
        <fullName evidence="1">HTH cro/C1-type domain-containing protein</fullName>
    </recommendedName>
</protein>
<name>A0A6A0BGE1_9LACT</name>
<dbReference type="SMART" id="SM00530">
    <property type="entry name" value="HTH_XRE"/>
    <property type="match status" value="1"/>
</dbReference>
<dbReference type="Gene3D" id="1.10.260.40">
    <property type="entry name" value="lambda repressor-like DNA-binding domains"/>
    <property type="match status" value="1"/>
</dbReference>
<reference evidence="2 3" key="1">
    <citation type="submission" date="2020-02" db="EMBL/GenBank/DDBJ databases">
        <title>Draft genome sequence of Lactococcus sp. Hs30E4-3.</title>
        <authorList>
            <person name="Noda S."/>
            <person name="Yuki M."/>
            <person name="Ohkuma M."/>
        </authorList>
    </citation>
    <scope>NUCLEOTIDE SEQUENCE [LARGE SCALE GENOMIC DNA]</scope>
    <source>
        <strain evidence="2 3">Hs30E4-3</strain>
    </source>
</reference>
<sequence length="95" mass="11088">MAYQRVLFEHGVLRQAREKLGLTQQQVADQANIHQRQYQRFESGERNLSSSSFNIACRVLDVLQLDIAKYAHGDYIFSEETMEIQLDNPTEDKKQ</sequence>
<evidence type="ECO:0000259" key="1">
    <source>
        <dbReference type="PROSITE" id="PS50943"/>
    </source>
</evidence>
<accession>A0A6A0BGE1</accession>
<evidence type="ECO:0000313" key="3">
    <source>
        <dbReference type="Proteomes" id="UP000480303"/>
    </source>
</evidence>
<comment type="caution">
    <text evidence="2">The sequence shown here is derived from an EMBL/GenBank/DDBJ whole genome shotgun (WGS) entry which is preliminary data.</text>
</comment>
<dbReference type="CDD" id="cd00093">
    <property type="entry name" value="HTH_XRE"/>
    <property type="match status" value="1"/>
</dbReference>
<evidence type="ECO:0000313" key="2">
    <source>
        <dbReference type="EMBL" id="GFH43331.1"/>
    </source>
</evidence>
<keyword evidence="3" id="KW-1185">Reference proteome</keyword>
<dbReference type="Proteomes" id="UP000480303">
    <property type="component" value="Unassembled WGS sequence"/>
</dbReference>
<proteinExistence type="predicted"/>
<dbReference type="SUPFAM" id="SSF47413">
    <property type="entry name" value="lambda repressor-like DNA-binding domains"/>
    <property type="match status" value="1"/>
</dbReference>
<dbReference type="RefSeq" id="WP_172209764.1">
    <property type="nucleotide sequence ID" value="NZ_BLLI01000077.1"/>
</dbReference>
<dbReference type="PROSITE" id="PS50943">
    <property type="entry name" value="HTH_CROC1"/>
    <property type="match status" value="1"/>
</dbReference>
<feature type="domain" description="HTH cro/C1-type" evidence="1">
    <location>
        <begin position="13"/>
        <end position="70"/>
    </location>
</feature>